<dbReference type="EC" id="2.4.-.-" evidence="3"/>
<dbReference type="Pfam" id="PF13439">
    <property type="entry name" value="Glyco_transf_4"/>
    <property type="match status" value="1"/>
</dbReference>
<keyword evidence="3" id="KW-0808">Transferase</keyword>
<keyword evidence="4" id="KW-1185">Reference proteome</keyword>
<evidence type="ECO:0000313" key="4">
    <source>
        <dbReference type="Proteomes" id="UP001597180"/>
    </source>
</evidence>
<comment type="caution">
    <text evidence="3">The sequence shown here is derived from an EMBL/GenBank/DDBJ whole genome shotgun (WGS) entry which is preliminary data.</text>
</comment>
<dbReference type="InterPro" id="IPR001296">
    <property type="entry name" value="Glyco_trans_1"/>
</dbReference>
<reference evidence="4" key="1">
    <citation type="journal article" date="2019" name="Int. J. Syst. Evol. Microbiol.">
        <title>The Global Catalogue of Microorganisms (GCM) 10K type strain sequencing project: providing services to taxonomists for standard genome sequencing and annotation.</title>
        <authorList>
            <consortium name="The Broad Institute Genomics Platform"/>
            <consortium name="The Broad Institute Genome Sequencing Center for Infectious Disease"/>
            <person name="Wu L."/>
            <person name="Ma J."/>
        </authorList>
    </citation>
    <scope>NUCLEOTIDE SEQUENCE [LARGE SCALE GENOMIC DNA]</scope>
    <source>
        <strain evidence="4">CCUG 53270</strain>
    </source>
</reference>
<feature type="domain" description="Glycosyltransferase subfamily 4-like N-terminal" evidence="2">
    <location>
        <begin position="19"/>
        <end position="164"/>
    </location>
</feature>
<organism evidence="3 4">
    <name type="scientific">Paenibacillus vulneris</name>
    <dbReference type="NCBI Taxonomy" id="1133364"/>
    <lineage>
        <taxon>Bacteria</taxon>
        <taxon>Bacillati</taxon>
        <taxon>Bacillota</taxon>
        <taxon>Bacilli</taxon>
        <taxon>Bacillales</taxon>
        <taxon>Paenibacillaceae</taxon>
        <taxon>Paenibacillus</taxon>
    </lineage>
</organism>
<dbReference type="GO" id="GO:0016757">
    <property type="term" value="F:glycosyltransferase activity"/>
    <property type="evidence" value="ECO:0007669"/>
    <property type="project" value="UniProtKB-KW"/>
</dbReference>
<keyword evidence="3" id="KW-0328">Glycosyltransferase</keyword>
<dbReference type="InterPro" id="IPR050194">
    <property type="entry name" value="Glycosyltransferase_grp1"/>
</dbReference>
<dbReference type="EMBL" id="JBHTLU010000031">
    <property type="protein sequence ID" value="MFD1223148.1"/>
    <property type="molecule type" value="Genomic_DNA"/>
</dbReference>
<dbReference type="InterPro" id="IPR028098">
    <property type="entry name" value="Glyco_trans_4-like_N"/>
</dbReference>
<sequence length="356" mass="39815">MRILMVAPEQIPVPGNGSVEICMLSIAKQLAKQHQVTIVSRQSSGLPKISHHGKLTIVRVPSGSGKRYISSVLQYIRGKHYDVIQVDNRPHYMAQVKRVFPHTPVALFLHSLTFVPKTSSVAASMSYANLIIANSDSLKTNLSRMFPSQAHKIRVVHLGVDVDRFRPSSRSSRQGTFHVLFAGRVIPRKGVPVLIKAISIARRQQSNIHLTVVGGGKPHYIGWLRSLARKYGVPTRFTGRVSHQKIHEWYRKADCFACPSQRHEAFGLVNVEAMASGLPVIASKIGGIGEIVNHRSNGYLVRKYTRPEDHAKYILRVAQNRELTDQLSRQARSDAVNRFSWKQTASRLIAIYSAAR</sequence>
<dbReference type="Proteomes" id="UP001597180">
    <property type="component" value="Unassembled WGS sequence"/>
</dbReference>
<protein>
    <submittedName>
        <fullName evidence="3">Glycosyltransferase family 4 protein</fullName>
        <ecNumber evidence="3">2.4.-.-</ecNumber>
    </submittedName>
</protein>
<evidence type="ECO:0000259" key="1">
    <source>
        <dbReference type="Pfam" id="PF00534"/>
    </source>
</evidence>
<accession>A0ABW3UQG3</accession>
<dbReference type="RefSeq" id="WP_345589219.1">
    <property type="nucleotide sequence ID" value="NZ_BAABJG010000015.1"/>
</dbReference>
<dbReference type="Gene3D" id="3.40.50.2000">
    <property type="entry name" value="Glycogen Phosphorylase B"/>
    <property type="match status" value="2"/>
</dbReference>
<dbReference type="SUPFAM" id="SSF53756">
    <property type="entry name" value="UDP-Glycosyltransferase/glycogen phosphorylase"/>
    <property type="match status" value="1"/>
</dbReference>
<feature type="domain" description="Glycosyl transferase family 1" evidence="1">
    <location>
        <begin position="173"/>
        <end position="333"/>
    </location>
</feature>
<dbReference type="PANTHER" id="PTHR45947:SF3">
    <property type="entry name" value="SULFOQUINOVOSYL TRANSFERASE SQD2"/>
    <property type="match status" value="1"/>
</dbReference>
<proteinExistence type="predicted"/>
<evidence type="ECO:0000259" key="2">
    <source>
        <dbReference type="Pfam" id="PF13439"/>
    </source>
</evidence>
<evidence type="ECO:0000313" key="3">
    <source>
        <dbReference type="EMBL" id="MFD1223148.1"/>
    </source>
</evidence>
<gene>
    <name evidence="3" type="ORF">ACFQ4B_23790</name>
</gene>
<dbReference type="Pfam" id="PF00534">
    <property type="entry name" value="Glycos_transf_1"/>
    <property type="match status" value="1"/>
</dbReference>
<dbReference type="CDD" id="cd03801">
    <property type="entry name" value="GT4_PimA-like"/>
    <property type="match status" value="1"/>
</dbReference>
<name>A0ABW3UQG3_9BACL</name>
<dbReference type="PANTHER" id="PTHR45947">
    <property type="entry name" value="SULFOQUINOVOSYL TRANSFERASE SQD2"/>
    <property type="match status" value="1"/>
</dbReference>